<dbReference type="EMBL" id="UYJE01000046">
    <property type="protein sequence ID" value="VDH89540.1"/>
    <property type="molecule type" value="Genomic_DNA"/>
</dbReference>
<keyword evidence="3" id="KW-1185">Reference proteome</keyword>
<organism evidence="2 3">
    <name type="scientific">Mytilus galloprovincialis</name>
    <name type="common">Mediterranean mussel</name>
    <dbReference type="NCBI Taxonomy" id="29158"/>
    <lineage>
        <taxon>Eukaryota</taxon>
        <taxon>Metazoa</taxon>
        <taxon>Spiralia</taxon>
        <taxon>Lophotrochozoa</taxon>
        <taxon>Mollusca</taxon>
        <taxon>Bivalvia</taxon>
        <taxon>Autobranchia</taxon>
        <taxon>Pteriomorphia</taxon>
        <taxon>Mytilida</taxon>
        <taxon>Mytiloidea</taxon>
        <taxon>Mytilidae</taxon>
        <taxon>Mytilinae</taxon>
        <taxon>Mytilus</taxon>
    </lineage>
</organism>
<feature type="compositionally biased region" description="Basic and acidic residues" evidence="1">
    <location>
        <begin position="67"/>
        <end position="77"/>
    </location>
</feature>
<reference evidence="2" key="1">
    <citation type="submission" date="2018-11" db="EMBL/GenBank/DDBJ databases">
        <authorList>
            <person name="Alioto T."/>
            <person name="Alioto T."/>
        </authorList>
    </citation>
    <scope>NUCLEOTIDE SEQUENCE</scope>
</reference>
<evidence type="ECO:0000313" key="3">
    <source>
        <dbReference type="Proteomes" id="UP000596742"/>
    </source>
</evidence>
<dbReference type="OrthoDB" id="10593637at2759"/>
<feature type="compositionally biased region" description="Basic residues" evidence="1">
    <location>
        <begin position="78"/>
        <end position="99"/>
    </location>
</feature>
<proteinExistence type="predicted"/>
<protein>
    <submittedName>
        <fullName evidence="2">Uncharacterized protein</fullName>
    </submittedName>
</protein>
<comment type="caution">
    <text evidence="2">The sequence shown here is derived from an EMBL/GenBank/DDBJ whole genome shotgun (WGS) entry which is preliminary data.</text>
</comment>
<feature type="region of interest" description="Disordered" evidence="1">
    <location>
        <begin position="67"/>
        <end position="109"/>
    </location>
</feature>
<name>A0A8B6BF91_MYTGA</name>
<evidence type="ECO:0000313" key="2">
    <source>
        <dbReference type="EMBL" id="VDH89540.1"/>
    </source>
</evidence>
<accession>A0A8B6BF91</accession>
<evidence type="ECO:0000256" key="1">
    <source>
        <dbReference type="SAM" id="MobiDB-lite"/>
    </source>
</evidence>
<gene>
    <name evidence="2" type="ORF">MGAL_10B007953</name>
</gene>
<dbReference type="Proteomes" id="UP000596742">
    <property type="component" value="Unassembled WGS sequence"/>
</dbReference>
<sequence>MASNKFNHYQYRRIKRKRHSGRGLHGRFRNSYMIPVNPNAVDVNKNVIKSTMVSPVAAAEERAMSEMKDLKKEEKPHVKVKNIIKDKRKKKKLKTKKSNKGSTSRLIKKEKLKRKFYKNYYDNAWNQYRDKRKR</sequence>
<dbReference type="AlphaFoldDB" id="A0A8B6BF91"/>